<dbReference type="RefSeq" id="WP_053435669.1">
    <property type="nucleotide sequence ID" value="NZ_LGUF01000007.1"/>
</dbReference>
<accession>A0A0M0GEL0</accession>
<reference evidence="2" key="1">
    <citation type="submission" date="2015-07" db="EMBL/GenBank/DDBJ databases">
        <title>Fjat-10036 dsm4.</title>
        <authorList>
            <person name="Liu B."/>
            <person name="Wang J."/>
            <person name="Zhu Y."/>
            <person name="Liu G."/>
            <person name="Chen Q."/>
            <person name="Chen Z."/>
            <person name="Lan J."/>
            <person name="Che J."/>
            <person name="Ge C."/>
            <person name="Shi H."/>
            <person name="Pan Z."/>
            <person name="Liu X."/>
        </authorList>
    </citation>
    <scope>NUCLEOTIDE SEQUENCE [LARGE SCALE GENOMIC DNA]</scope>
    <source>
        <strain evidence="2">DSM 4</strain>
    </source>
</reference>
<sequence>MFKLDLFLKEAKNEGLVIKRAVTEGPGEFLYIDFDHPHVRYIKVHPETKEGDTINVYCGKSEVRSHTFKNYMYLAETLHKAMIVQVHIRGNYKKDEEPTFYYSNDITEEQKHNISKEEVLVLARRDFKNGLLISYPSGELSLDEFI</sequence>
<dbReference type="Proteomes" id="UP000037109">
    <property type="component" value="Unassembled WGS sequence"/>
</dbReference>
<dbReference type="AlphaFoldDB" id="A0A0M0GEL0"/>
<evidence type="ECO:0000313" key="2">
    <source>
        <dbReference type="Proteomes" id="UP000037109"/>
    </source>
</evidence>
<dbReference type="PATRIC" id="fig|1459.3.peg.3678"/>
<dbReference type="EMBL" id="LGUF01000007">
    <property type="protein sequence ID" value="KON88294.1"/>
    <property type="molecule type" value="Genomic_DNA"/>
</dbReference>
<comment type="caution">
    <text evidence="1">The sequence shown here is derived from an EMBL/GenBank/DDBJ whole genome shotgun (WGS) entry which is preliminary data.</text>
</comment>
<gene>
    <name evidence="1" type="ORF">AF332_16795</name>
</gene>
<organism evidence="1 2">
    <name type="scientific">Sporosarcina globispora</name>
    <name type="common">Bacillus globisporus</name>
    <dbReference type="NCBI Taxonomy" id="1459"/>
    <lineage>
        <taxon>Bacteria</taxon>
        <taxon>Bacillati</taxon>
        <taxon>Bacillota</taxon>
        <taxon>Bacilli</taxon>
        <taxon>Bacillales</taxon>
        <taxon>Caryophanaceae</taxon>
        <taxon>Sporosarcina</taxon>
    </lineage>
</organism>
<protein>
    <submittedName>
        <fullName evidence="1">Uncharacterized protein</fullName>
    </submittedName>
</protein>
<name>A0A0M0GEL0_SPOGL</name>
<keyword evidence="2" id="KW-1185">Reference proteome</keyword>
<proteinExistence type="predicted"/>
<evidence type="ECO:0000313" key="1">
    <source>
        <dbReference type="EMBL" id="KON88294.1"/>
    </source>
</evidence>